<evidence type="ECO:0000256" key="1">
    <source>
        <dbReference type="ARBA" id="ARBA00022679"/>
    </source>
</evidence>
<feature type="domain" description="Enoyl reductase (ER)" evidence="2">
    <location>
        <begin position="2"/>
        <end position="173"/>
    </location>
</feature>
<dbReference type="PANTHER" id="PTHR45681:SF6">
    <property type="entry name" value="POLYKETIDE SYNTHASE 37"/>
    <property type="match status" value="1"/>
</dbReference>
<dbReference type="SMART" id="SM00829">
    <property type="entry name" value="PKS_ER"/>
    <property type="match status" value="1"/>
</dbReference>
<keyword evidence="1" id="KW-0808">Transferase</keyword>
<dbReference type="AlphaFoldDB" id="A0A4Z1HYL9"/>
<keyword evidence="4" id="KW-1185">Reference proteome</keyword>
<evidence type="ECO:0000313" key="4">
    <source>
        <dbReference type="Proteomes" id="UP000297452"/>
    </source>
</evidence>
<dbReference type="GO" id="GO:0016491">
    <property type="term" value="F:oxidoreductase activity"/>
    <property type="evidence" value="ECO:0007669"/>
    <property type="project" value="InterPro"/>
</dbReference>
<dbReference type="Gene3D" id="3.90.180.10">
    <property type="entry name" value="Medium-chain alcohol dehydrogenases, catalytic domain"/>
    <property type="match status" value="1"/>
</dbReference>
<gene>
    <name evidence="3" type="ORF">BOTNAR_0271g00010</name>
</gene>
<dbReference type="SUPFAM" id="SSF51735">
    <property type="entry name" value="NAD(P)-binding Rossmann-fold domains"/>
    <property type="match status" value="1"/>
</dbReference>
<dbReference type="Proteomes" id="UP000297452">
    <property type="component" value="Unassembled WGS sequence"/>
</dbReference>
<protein>
    <recommendedName>
        <fullName evidence="2">Enoyl reductase (ER) domain-containing protein</fullName>
    </recommendedName>
</protein>
<dbReference type="InterPro" id="IPR020843">
    <property type="entry name" value="ER"/>
</dbReference>
<comment type="caution">
    <text evidence="3">The sequence shown here is derived from an EMBL/GenBank/DDBJ whole genome shotgun (WGS) entry which is preliminary data.</text>
</comment>
<name>A0A4Z1HYL9_9HELO</name>
<dbReference type="STRING" id="278944.A0A4Z1HYL9"/>
<dbReference type="CDD" id="cd05195">
    <property type="entry name" value="enoyl_red"/>
    <property type="match status" value="1"/>
</dbReference>
<reference evidence="3 4" key="1">
    <citation type="submission" date="2017-12" db="EMBL/GenBank/DDBJ databases">
        <title>Comparative genomics of Botrytis spp.</title>
        <authorList>
            <person name="Valero-Jimenez C.A."/>
            <person name="Tapia P."/>
            <person name="Veloso J."/>
            <person name="Silva-Moreno E."/>
            <person name="Staats M."/>
            <person name="Valdes J.H."/>
            <person name="Van Kan J.A.L."/>
        </authorList>
    </citation>
    <scope>NUCLEOTIDE SEQUENCE [LARGE SCALE GENOMIC DNA]</scope>
    <source>
        <strain evidence="3 4">MUCL2120</strain>
    </source>
</reference>
<dbReference type="PANTHER" id="PTHR45681">
    <property type="entry name" value="POLYKETIDE SYNTHASE 44-RELATED"/>
    <property type="match status" value="1"/>
</dbReference>
<dbReference type="EMBL" id="PQXJ01000271">
    <property type="protein sequence ID" value="TGO54329.1"/>
    <property type="molecule type" value="Genomic_DNA"/>
</dbReference>
<evidence type="ECO:0000259" key="2">
    <source>
        <dbReference type="SMART" id="SM00829"/>
    </source>
</evidence>
<organism evidence="3 4">
    <name type="scientific">Botryotinia narcissicola</name>
    <dbReference type="NCBI Taxonomy" id="278944"/>
    <lineage>
        <taxon>Eukaryota</taxon>
        <taxon>Fungi</taxon>
        <taxon>Dikarya</taxon>
        <taxon>Ascomycota</taxon>
        <taxon>Pezizomycotina</taxon>
        <taxon>Leotiomycetes</taxon>
        <taxon>Helotiales</taxon>
        <taxon>Sclerotiniaceae</taxon>
        <taxon>Botryotinia</taxon>
    </lineage>
</organism>
<sequence>MNDAVKPSETMDFASEASTTVTFYSLANIARLRKRESILIRAGAGGFGQAVIQLSKLFGAEIYVTVSPGARKKLLIDLYDIREDHFLSSRSLTFKDGIKGMINRRTLVGLPMQEFARNTSFSCVDLTSMLKTSPAFAEELLRALMDLTEADEISPPKRLQVFDRPQFEAGSRST</sequence>
<evidence type="ECO:0000313" key="3">
    <source>
        <dbReference type="EMBL" id="TGO54329.1"/>
    </source>
</evidence>
<dbReference type="InterPro" id="IPR050444">
    <property type="entry name" value="Polyketide_Synthase"/>
</dbReference>
<dbReference type="InterPro" id="IPR036291">
    <property type="entry name" value="NAD(P)-bd_dom_sf"/>
</dbReference>
<dbReference type="GO" id="GO:0016740">
    <property type="term" value="F:transferase activity"/>
    <property type="evidence" value="ECO:0007669"/>
    <property type="project" value="UniProtKB-KW"/>
</dbReference>
<accession>A0A4Z1HYL9</accession>
<dbReference type="OrthoDB" id="329835at2759"/>
<proteinExistence type="predicted"/>